<dbReference type="AlphaFoldDB" id="A0A383E457"/>
<organism evidence="1">
    <name type="scientific">marine metagenome</name>
    <dbReference type="NCBI Taxonomy" id="408172"/>
    <lineage>
        <taxon>unclassified sequences</taxon>
        <taxon>metagenomes</taxon>
        <taxon>ecological metagenomes</taxon>
    </lineage>
</organism>
<accession>A0A383E457</accession>
<dbReference type="EMBL" id="UINC01222444">
    <property type="protein sequence ID" value="SVE51233.1"/>
    <property type="molecule type" value="Genomic_DNA"/>
</dbReference>
<name>A0A383E457_9ZZZZ</name>
<evidence type="ECO:0008006" key="2">
    <source>
        <dbReference type="Google" id="ProtNLM"/>
    </source>
</evidence>
<proteinExistence type="predicted"/>
<reference evidence="1" key="1">
    <citation type="submission" date="2018-05" db="EMBL/GenBank/DDBJ databases">
        <authorList>
            <person name="Lanie J.A."/>
            <person name="Ng W.-L."/>
            <person name="Kazmierczak K.M."/>
            <person name="Andrzejewski T.M."/>
            <person name="Davidsen T.M."/>
            <person name="Wayne K.J."/>
            <person name="Tettelin H."/>
            <person name="Glass J.I."/>
            <person name="Rusch D."/>
            <person name="Podicherti R."/>
            <person name="Tsui H.-C.T."/>
            <person name="Winkler M.E."/>
        </authorList>
    </citation>
    <scope>NUCLEOTIDE SEQUENCE</scope>
</reference>
<gene>
    <name evidence="1" type="ORF">METZ01_LOCUS504087</name>
</gene>
<sequence length="207" mass="24166">MLFSNISQFNRIALLTIVLGIASESSALELTREMFQGRDFKASKGHAQFAVHEFKLDAPMVNALNFGIAKLIKAHETVFSPRKVGRNFNVRFRIFEKFEDYQTYSRLRYKKTVGKSILGYFSPGAREIVTWKQQPHLKWRLVPTLLHESCHAIMDEMYGQLPFWMIEGSADWFGEAPAWLLKSNGLRNDQHMRWIRLDEMRRKGQLP</sequence>
<evidence type="ECO:0000313" key="1">
    <source>
        <dbReference type="EMBL" id="SVE51233.1"/>
    </source>
</evidence>
<feature type="non-terminal residue" evidence="1">
    <location>
        <position position="207"/>
    </location>
</feature>
<protein>
    <recommendedName>
        <fullName evidence="2">DUF1570 domain-containing protein</fullName>
    </recommendedName>
</protein>